<organism evidence="1 2">
    <name type="scientific">Conidiobolus coronatus (strain ATCC 28846 / CBS 209.66 / NRRL 28638)</name>
    <name type="common">Delacroixia coronata</name>
    <dbReference type="NCBI Taxonomy" id="796925"/>
    <lineage>
        <taxon>Eukaryota</taxon>
        <taxon>Fungi</taxon>
        <taxon>Fungi incertae sedis</taxon>
        <taxon>Zoopagomycota</taxon>
        <taxon>Entomophthoromycotina</taxon>
        <taxon>Entomophthoromycetes</taxon>
        <taxon>Entomophthorales</taxon>
        <taxon>Ancylistaceae</taxon>
        <taxon>Conidiobolus</taxon>
    </lineage>
</organism>
<keyword evidence="2" id="KW-1185">Reference proteome</keyword>
<sequence>MIDGRIDWNLILINTEIPLYLSKADIINISLTSKFIRSKFTSLIFKSLTLNESVLSNQSNYFMDKKIFEFGNFNYLTNIWIIGKNGFNRELAFKEARIDPFIKQLNAQLNSEATHFRSVSFECLDKACYYLLPITLEFLNLRTLSFNMCVVSLAQLNGILSKLSRLEILELKGTSLIISTDSNSAKEIAFPQSLISLTYINSKFSITDLPLEKPLEFLTNNNTVYPHSNHPLLPPRLPKLKKLNYFSTSFNEELIEFLQINNQIESLSIPMNYLSLIKLNQELITNLKKLKLFIESICYNHLTADNSIIPAFPNLGELNLNLMTNTELKFAGLLIKKCPKLSKLNIYSNNLDFKNVRELTKYANNLKYFTVNNIKT</sequence>
<dbReference type="Proteomes" id="UP000070444">
    <property type="component" value="Unassembled WGS sequence"/>
</dbReference>
<dbReference type="AlphaFoldDB" id="A0A137NQI5"/>
<dbReference type="InterPro" id="IPR032675">
    <property type="entry name" value="LRR_dom_sf"/>
</dbReference>
<dbReference type="SUPFAM" id="SSF52047">
    <property type="entry name" value="RNI-like"/>
    <property type="match status" value="1"/>
</dbReference>
<proteinExistence type="predicted"/>
<reference evidence="1 2" key="1">
    <citation type="journal article" date="2015" name="Genome Biol. Evol.">
        <title>Phylogenomic analyses indicate that early fungi evolved digesting cell walls of algal ancestors of land plants.</title>
        <authorList>
            <person name="Chang Y."/>
            <person name="Wang S."/>
            <person name="Sekimoto S."/>
            <person name="Aerts A.L."/>
            <person name="Choi C."/>
            <person name="Clum A."/>
            <person name="LaButti K.M."/>
            <person name="Lindquist E.A."/>
            <person name="Yee Ngan C."/>
            <person name="Ohm R.A."/>
            <person name="Salamov A.A."/>
            <person name="Grigoriev I.V."/>
            <person name="Spatafora J.W."/>
            <person name="Berbee M.L."/>
        </authorList>
    </citation>
    <scope>NUCLEOTIDE SEQUENCE [LARGE SCALE GENOMIC DNA]</scope>
    <source>
        <strain evidence="1 2">NRRL 28638</strain>
    </source>
</reference>
<evidence type="ECO:0000313" key="1">
    <source>
        <dbReference type="EMBL" id="KXN65025.1"/>
    </source>
</evidence>
<gene>
    <name evidence="1" type="ORF">CONCODRAFT_13540</name>
</gene>
<evidence type="ECO:0000313" key="2">
    <source>
        <dbReference type="Proteomes" id="UP000070444"/>
    </source>
</evidence>
<name>A0A137NQI5_CONC2</name>
<dbReference type="EMBL" id="KQ965014">
    <property type="protein sequence ID" value="KXN65025.1"/>
    <property type="molecule type" value="Genomic_DNA"/>
</dbReference>
<dbReference type="Gene3D" id="3.80.10.10">
    <property type="entry name" value="Ribonuclease Inhibitor"/>
    <property type="match status" value="1"/>
</dbReference>
<protein>
    <recommendedName>
        <fullName evidence="3">RNI-like protein</fullName>
    </recommendedName>
</protein>
<accession>A0A137NQI5</accession>
<evidence type="ECO:0008006" key="3">
    <source>
        <dbReference type="Google" id="ProtNLM"/>
    </source>
</evidence>